<gene>
    <name evidence="3" type="ORF">COV24_03145</name>
</gene>
<dbReference type="AlphaFoldDB" id="A0A2H0RAF7"/>
<dbReference type="PROSITE" id="PS51782">
    <property type="entry name" value="LYSM"/>
    <property type="match status" value="1"/>
</dbReference>
<dbReference type="SMART" id="SM00257">
    <property type="entry name" value="LysM"/>
    <property type="match status" value="1"/>
</dbReference>
<reference evidence="3 4" key="1">
    <citation type="submission" date="2017-09" db="EMBL/GenBank/DDBJ databases">
        <title>Depth-based differentiation of microbial function through sediment-hosted aquifers and enrichment of novel symbionts in the deep terrestrial subsurface.</title>
        <authorList>
            <person name="Probst A.J."/>
            <person name="Ladd B."/>
            <person name="Jarett J.K."/>
            <person name="Geller-Mcgrath D.E."/>
            <person name="Sieber C.M."/>
            <person name="Emerson J.B."/>
            <person name="Anantharaman K."/>
            <person name="Thomas B.C."/>
            <person name="Malmstrom R."/>
            <person name="Stieglmeier M."/>
            <person name="Klingl A."/>
            <person name="Woyke T."/>
            <person name="Ryan C.M."/>
            <person name="Banfield J.F."/>
        </authorList>
    </citation>
    <scope>NUCLEOTIDE SEQUENCE [LARGE SCALE GENOMIC DNA]</scope>
    <source>
        <strain evidence="3">CG10_big_fil_rev_8_21_14_0_10_32_10</strain>
    </source>
</reference>
<feature type="domain" description="LysM" evidence="2">
    <location>
        <begin position="85"/>
        <end position="136"/>
    </location>
</feature>
<comment type="caution">
    <text evidence="3">The sequence shown here is derived from an EMBL/GenBank/DDBJ whole genome shotgun (WGS) entry which is preliminary data.</text>
</comment>
<dbReference type="CDD" id="cd00118">
    <property type="entry name" value="LysM"/>
    <property type="match status" value="1"/>
</dbReference>
<protein>
    <recommendedName>
        <fullName evidence="2">LysM domain-containing protein</fullName>
    </recommendedName>
</protein>
<dbReference type="Proteomes" id="UP000230214">
    <property type="component" value="Unassembled WGS sequence"/>
</dbReference>
<name>A0A2H0RAF7_UNCKA</name>
<evidence type="ECO:0000313" key="4">
    <source>
        <dbReference type="Proteomes" id="UP000230214"/>
    </source>
</evidence>
<feature type="region of interest" description="Disordered" evidence="1">
    <location>
        <begin position="31"/>
        <end position="87"/>
    </location>
</feature>
<dbReference type="EMBL" id="PCXU01000027">
    <property type="protein sequence ID" value="PIR43336.1"/>
    <property type="molecule type" value="Genomic_DNA"/>
</dbReference>
<accession>A0A2H0RAF7</accession>
<feature type="compositionally biased region" description="Basic and acidic residues" evidence="1">
    <location>
        <begin position="42"/>
        <end position="60"/>
    </location>
</feature>
<dbReference type="Gene3D" id="3.10.350.10">
    <property type="entry name" value="LysM domain"/>
    <property type="match status" value="1"/>
</dbReference>
<evidence type="ECO:0000259" key="2">
    <source>
        <dbReference type="PROSITE" id="PS51782"/>
    </source>
</evidence>
<dbReference type="InterPro" id="IPR036779">
    <property type="entry name" value="LysM_dom_sf"/>
</dbReference>
<dbReference type="SUPFAM" id="SSF54106">
    <property type="entry name" value="LysM domain"/>
    <property type="match status" value="1"/>
</dbReference>
<feature type="non-terminal residue" evidence="3">
    <location>
        <position position="1"/>
    </location>
</feature>
<proteinExistence type="predicted"/>
<sequence length="140" mass="15162">LLSFFGFRYFGNPSSNINDKINGDGASDTLVEDSTDYTANSDSDKMDSSSDPIKNTDSDKNISANFSSNSTWSANNYEPNELKGGTHKVEKGDTLWELAEAYYGNGANWHQIASANNVTYLANGNPLIIPGQTLTIPALQ</sequence>
<dbReference type="InterPro" id="IPR052196">
    <property type="entry name" value="Bact_Kbp"/>
</dbReference>
<evidence type="ECO:0000313" key="3">
    <source>
        <dbReference type="EMBL" id="PIR43336.1"/>
    </source>
</evidence>
<dbReference type="InterPro" id="IPR018392">
    <property type="entry name" value="LysM"/>
</dbReference>
<feature type="compositionally biased region" description="Polar residues" evidence="1">
    <location>
        <begin position="61"/>
        <end position="78"/>
    </location>
</feature>
<organism evidence="3 4">
    <name type="scientific">candidate division WWE3 bacterium CG10_big_fil_rev_8_21_14_0_10_32_10</name>
    <dbReference type="NCBI Taxonomy" id="1975090"/>
    <lineage>
        <taxon>Bacteria</taxon>
        <taxon>Katanobacteria</taxon>
    </lineage>
</organism>
<dbReference type="Pfam" id="PF01476">
    <property type="entry name" value="LysM"/>
    <property type="match status" value="1"/>
</dbReference>
<evidence type="ECO:0000256" key="1">
    <source>
        <dbReference type="SAM" id="MobiDB-lite"/>
    </source>
</evidence>
<dbReference type="PANTHER" id="PTHR34700">
    <property type="entry name" value="POTASSIUM BINDING PROTEIN KBP"/>
    <property type="match status" value="1"/>
</dbReference>
<dbReference type="PANTHER" id="PTHR34700:SF4">
    <property type="entry name" value="PHAGE-LIKE ELEMENT PBSX PROTEIN XKDP"/>
    <property type="match status" value="1"/>
</dbReference>